<keyword evidence="2" id="KW-1185">Reference proteome</keyword>
<dbReference type="GeneID" id="28825245"/>
<dbReference type="KEGG" id="psco:LY89DRAFT_687533"/>
<gene>
    <name evidence="1" type="ORF">LY89DRAFT_687533</name>
</gene>
<dbReference type="SUPFAM" id="SSF75169">
    <property type="entry name" value="DsrEFH-like"/>
    <property type="match status" value="1"/>
</dbReference>
<dbReference type="Pfam" id="PF02635">
    <property type="entry name" value="DsrE"/>
    <property type="match status" value="1"/>
</dbReference>
<dbReference type="InParanoid" id="A0A194X0C6"/>
<dbReference type="RefSeq" id="XP_018067764.1">
    <property type="nucleotide sequence ID" value="XM_018215519.1"/>
</dbReference>
<proteinExistence type="predicted"/>
<accession>A0A194X0C6</accession>
<dbReference type="OrthoDB" id="3503295at2759"/>
<dbReference type="Proteomes" id="UP000070700">
    <property type="component" value="Unassembled WGS sequence"/>
</dbReference>
<sequence length="247" mass="26972">MPNNQGKQIVFEAIRPVLVDARGTSKSYMAIYSVMKEFSHRNPESMIELLIHNSKGILHDISTWCEATGNELINSEVGSDAGDEDMHVLIQKGVQAGSDQEGERQKEKKMIVMISSSDLDFVTAPFDRALAGKVLGMEVSVIFEGAGVKLLQNGYRATRSGLFGAFRTSGVECNLRDSGSPIPSEAIAMLAEMDAKFYVCGLSMEAHGVRQEELLVEHSVVASTVTWVEMLAHSDVNVFSRAKLETA</sequence>
<evidence type="ECO:0000313" key="1">
    <source>
        <dbReference type="EMBL" id="KUJ13409.1"/>
    </source>
</evidence>
<reference evidence="1 2" key="1">
    <citation type="submission" date="2015-10" db="EMBL/GenBank/DDBJ databases">
        <title>Full genome of DAOMC 229536 Phialocephala scopiformis, a fungal endophyte of spruce producing the potent anti-insectan compound rugulosin.</title>
        <authorList>
            <consortium name="DOE Joint Genome Institute"/>
            <person name="Walker A.K."/>
            <person name="Frasz S.L."/>
            <person name="Seifert K.A."/>
            <person name="Miller J.D."/>
            <person name="Mondo S.J."/>
            <person name="Labutti K."/>
            <person name="Lipzen A."/>
            <person name="Dockter R."/>
            <person name="Kennedy M."/>
            <person name="Grigoriev I.V."/>
            <person name="Spatafora J.W."/>
        </authorList>
    </citation>
    <scope>NUCLEOTIDE SEQUENCE [LARGE SCALE GENOMIC DNA]</scope>
    <source>
        <strain evidence="1 2">CBS 120377</strain>
    </source>
</reference>
<dbReference type="InterPro" id="IPR027396">
    <property type="entry name" value="DsrEFH-like"/>
</dbReference>
<evidence type="ECO:0000313" key="2">
    <source>
        <dbReference type="Proteomes" id="UP000070700"/>
    </source>
</evidence>
<name>A0A194X0C6_MOLSC</name>
<dbReference type="Gene3D" id="3.40.1260.10">
    <property type="entry name" value="DsrEFH-like"/>
    <property type="match status" value="1"/>
</dbReference>
<dbReference type="AlphaFoldDB" id="A0A194X0C6"/>
<dbReference type="EMBL" id="KQ947422">
    <property type="protein sequence ID" value="KUJ13409.1"/>
    <property type="molecule type" value="Genomic_DNA"/>
</dbReference>
<protein>
    <submittedName>
        <fullName evidence="1">Uncharacterized protein</fullName>
    </submittedName>
</protein>
<organism evidence="1 2">
    <name type="scientific">Mollisia scopiformis</name>
    <name type="common">Conifer needle endophyte fungus</name>
    <name type="synonym">Phialocephala scopiformis</name>
    <dbReference type="NCBI Taxonomy" id="149040"/>
    <lineage>
        <taxon>Eukaryota</taxon>
        <taxon>Fungi</taxon>
        <taxon>Dikarya</taxon>
        <taxon>Ascomycota</taxon>
        <taxon>Pezizomycotina</taxon>
        <taxon>Leotiomycetes</taxon>
        <taxon>Helotiales</taxon>
        <taxon>Mollisiaceae</taxon>
        <taxon>Mollisia</taxon>
    </lineage>
</organism>
<dbReference type="InterPro" id="IPR003787">
    <property type="entry name" value="Sulphur_relay_DsrE/F-like"/>
</dbReference>